<organism evidence="3 6">
    <name type="scientific">Aliirhizobium cellulosilyticum</name>
    <dbReference type="NCBI Taxonomy" id="393664"/>
    <lineage>
        <taxon>Bacteria</taxon>
        <taxon>Pseudomonadati</taxon>
        <taxon>Pseudomonadota</taxon>
        <taxon>Alphaproteobacteria</taxon>
        <taxon>Hyphomicrobiales</taxon>
        <taxon>Rhizobiaceae</taxon>
        <taxon>Aliirhizobium</taxon>
    </lineage>
</organism>
<comment type="caution">
    <text evidence="3">The sequence shown here is derived from an EMBL/GenBank/DDBJ whole genome shotgun (WGS) entry which is preliminary data.</text>
</comment>
<dbReference type="Proteomes" id="UP000576087">
    <property type="component" value="Unassembled WGS sequence"/>
</dbReference>
<reference evidence="4 5" key="1">
    <citation type="submission" date="2020-08" db="EMBL/GenBank/DDBJ databases">
        <title>Genomic Encyclopedia of Type Strains, Phase IV (KMG-V): Genome sequencing to study the core and pangenomes of soil and plant-associated prokaryotes.</title>
        <authorList>
            <person name="Whitman W."/>
        </authorList>
    </citation>
    <scope>NUCLEOTIDE SEQUENCE [LARGE SCALE GENOMIC DNA]</scope>
    <source>
        <strain evidence="2 5">SEMIA 444</strain>
        <strain evidence="1 4">SEMIA 448</strain>
        <strain evidence="3 6">SEMIA 452</strain>
    </source>
</reference>
<evidence type="ECO:0000313" key="3">
    <source>
        <dbReference type="EMBL" id="MBB4445051.1"/>
    </source>
</evidence>
<dbReference type="EMBL" id="JACIGY010000001">
    <property type="protein sequence ID" value="MBB4410364.1"/>
    <property type="molecule type" value="Genomic_DNA"/>
</dbReference>
<evidence type="ECO:0000313" key="5">
    <source>
        <dbReference type="Proteomes" id="UP000524535"/>
    </source>
</evidence>
<dbReference type="EMBL" id="JACIHM010000001">
    <property type="protein sequence ID" value="MBB4445051.1"/>
    <property type="molecule type" value="Genomic_DNA"/>
</dbReference>
<evidence type="ECO:0000313" key="1">
    <source>
        <dbReference type="EMBL" id="MBB4347242.1"/>
    </source>
</evidence>
<protein>
    <recommendedName>
        <fullName evidence="7">Glycosyl transferase</fullName>
    </recommendedName>
</protein>
<accession>A0A7W6UX81</accession>
<evidence type="ECO:0000313" key="6">
    <source>
        <dbReference type="Proteomes" id="UP000576087"/>
    </source>
</evidence>
<dbReference type="AlphaFoldDB" id="A0A7W6UX81"/>
<dbReference type="Proteomes" id="UP000520770">
    <property type="component" value="Unassembled WGS sequence"/>
</dbReference>
<gene>
    <name evidence="2" type="ORF">GGE31_000835</name>
    <name evidence="1" type="ORF">GGE33_000950</name>
    <name evidence="3" type="ORF">GGE35_000833</name>
</gene>
<name>A0A7W6UX81_9HYPH</name>
<keyword evidence="5" id="KW-1185">Reference proteome</keyword>
<evidence type="ECO:0000313" key="4">
    <source>
        <dbReference type="Proteomes" id="UP000520770"/>
    </source>
</evidence>
<evidence type="ECO:0008006" key="7">
    <source>
        <dbReference type="Google" id="ProtNLM"/>
    </source>
</evidence>
<sequence>MAKRTNRPLIRSIVKIGTRLFLGSDRAHFQDHIPGLAITSIQSNRAIVYRGRQVGILQSHEILGHGQAAVYVVGSAPSIDTCDIAKVEPGSAILLNGAAHLLGSKIPQPLAIAVEDERFIWRHFELLQKNVLVNSICLFSVQVIRAICEHDPSWLSDKRIILIDSISRPYGSRRRSDAELSQLNFVTMGDNGLGGISSAPDRGVFQGGSVAISAMQFLIACRPKLIGLFGIDISNAESPRFYETKDDTAFSGIALAEARILGHFATALDVCAKQGISVECYSEKSALLAAGYRYSDRFSLTHHDR</sequence>
<evidence type="ECO:0000313" key="2">
    <source>
        <dbReference type="EMBL" id="MBB4410364.1"/>
    </source>
</evidence>
<proteinExistence type="predicted"/>
<dbReference type="RefSeq" id="WP_183821414.1">
    <property type="nucleotide sequence ID" value="NZ_JACIGW010000001.1"/>
</dbReference>
<dbReference type="Proteomes" id="UP000524535">
    <property type="component" value="Unassembled WGS sequence"/>
</dbReference>
<dbReference type="EMBL" id="JACIGW010000001">
    <property type="protein sequence ID" value="MBB4347242.1"/>
    <property type="molecule type" value="Genomic_DNA"/>
</dbReference>